<keyword evidence="3" id="KW-1185">Reference proteome</keyword>
<protein>
    <recommendedName>
        <fullName evidence="4">DUF2157 domain-containing protein</fullName>
    </recommendedName>
</protein>
<evidence type="ECO:0000313" key="2">
    <source>
        <dbReference type="EMBL" id="MFC5411180.1"/>
    </source>
</evidence>
<gene>
    <name evidence="2" type="ORF">ACFPMF_17800</name>
</gene>
<keyword evidence="1" id="KW-0812">Transmembrane</keyword>
<feature type="transmembrane region" description="Helical" evidence="1">
    <location>
        <begin position="154"/>
        <end position="170"/>
    </location>
</feature>
<reference evidence="3" key="1">
    <citation type="journal article" date="2019" name="Int. J. Syst. Evol. Microbiol.">
        <title>The Global Catalogue of Microorganisms (GCM) 10K type strain sequencing project: providing services to taxonomists for standard genome sequencing and annotation.</title>
        <authorList>
            <consortium name="The Broad Institute Genomics Platform"/>
            <consortium name="The Broad Institute Genome Sequencing Center for Infectious Disease"/>
            <person name="Wu L."/>
            <person name="Ma J."/>
        </authorList>
    </citation>
    <scope>NUCLEOTIDE SEQUENCE [LARGE SCALE GENOMIC DNA]</scope>
    <source>
        <strain evidence="3">CCUG 55250</strain>
    </source>
</reference>
<feature type="transmembrane region" description="Helical" evidence="1">
    <location>
        <begin position="182"/>
        <end position="199"/>
    </location>
</feature>
<feature type="transmembrane region" description="Helical" evidence="1">
    <location>
        <begin position="128"/>
        <end position="147"/>
    </location>
</feature>
<dbReference type="RefSeq" id="WP_379847764.1">
    <property type="nucleotide sequence ID" value="NZ_JBHSMA010000005.1"/>
</dbReference>
<dbReference type="Proteomes" id="UP001596106">
    <property type="component" value="Unassembled WGS sequence"/>
</dbReference>
<name>A0ABW0IFL4_9BACT</name>
<feature type="transmembrane region" description="Helical" evidence="1">
    <location>
        <begin position="89"/>
        <end position="108"/>
    </location>
</feature>
<accession>A0ABW0IFL4</accession>
<organism evidence="2 3">
    <name type="scientific">Larkinella bovis</name>
    <dbReference type="NCBI Taxonomy" id="683041"/>
    <lineage>
        <taxon>Bacteria</taxon>
        <taxon>Pseudomonadati</taxon>
        <taxon>Bacteroidota</taxon>
        <taxon>Cytophagia</taxon>
        <taxon>Cytophagales</taxon>
        <taxon>Spirosomataceae</taxon>
        <taxon>Larkinella</taxon>
    </lineage>
</organism>
<keyword evidence="1" id="KW-1133">Transmembrane helix</keyword>
<keyword evidence="1" id="KW-0472">Membrane</keyword>
<evidence type="ECO:0008006" key="4">
    <source>
        <dbReference type="Google" id="ProtNLM"/>
    </source>
</evidence>
<evidence type="ECO:0000256" key="1">
    <source>
        <dbReference type="SAM" id="Phobius"/>
    </source>
</evidence>
<proteinExistence type="predicted"/>
<dbReference type="EMBL" id="JBHSMA010000005">
    <property type="protein sequence ID" value="MFC5411180.1"/>
    <property type="molecule type" value="Genomic_DNA"/>
</dbReference>
<evidence type="ECO:0000313" key="3">
    <source>
        <dbReference type="Proteomes" id="UP001596106"/>
    </source>
</evidence>
<comment type="caution">
    <text evidence="2">The sequence shown here is derived from an EMBL/GenBank/DDBJ whole genome shotgun (WGS) entry which is preliminary data.</text>
</comment>
<sequence>MQRGVIHYDELTECGLFKDASGQIHLFRKGDPAFQHLWAYDVPEKTVATAGLPGAIRPGLGSAMVLEKPPITGPARVGSPATPANRVGFLNWAGMALSGLALLLLINIGGEPRKDGIGTNPKLIESLWAVAAGGLLLVELIYFSVGAARWRIRTNYWSIVVCTVFASLLMKGCDHYQADKVADVYTIVLAILLLVVYLLPKQKNDQKP</sequence>